<accession>A0ABS8YWP7</accession>
<protein>
    <submittedName>
        <fullName evidence="7">LapA family protein</fullName>
    </submittedName>
</protein>
<reference evidence="7 8" key="1">
    <citation type="submission" date="2021-12" db="EMBL/GenBank/DDBJ databases">
        <title>Sinirhodobacter sp. WL0062 is a bacterium isolated from seawater.</title>
        <authorList>
            <person name="Wang L."/>
            <person name="He W."/>
            <person name="Zhang D.-F."/>
        </authorList>
    </citation>
    <scope>NUCLEOTIDE SEQUENCE [LARGE SCALE GENOMIC DNA]</scope>
    <source>
        <strain evidence="7 8">WL0062</strain>
    </source>
</reference>
<evidence type="ECO:0000256" key="4">
    <source>
        <dbReference type="ARBA" id="ARBA00023136"/>
    </source>
</evidence>
<dbReference type="RefSeq" id="WP_233677203.1">
    <property type="nucleotide sequence ID" value="NZ_JAJUOS010000009.1"/>
</dbReference>
<keyword evidence="1" id="KW-1003">Cell membrane</keyword>
<dbReference type="InterPro" id="IPR010445">
    <property type="entry name" value="LapA_dom"/>
</dbReference>
<evidence type="ECO:0000313" key="8">
    <source>
        <dbReference type="Proteomes" id="UP001521181"/>
    </source>
</evidence>
<evidence type="ECO:0000256" key="3">
    <source>
        <dbReference type="ARBA" id="ARBA00022989"/>
    </source>
</evidence>
<feature type="domain" description="Lipopolysaccharide assembly protein A" evidence="6">
    <location>
        <begin position="41"/>
        <end position="95"/>
    </location>
</feature>
<keyword evidence="8" id="KW-1185">Reference proteome</keyword>
<evidence type="ECO:0000256" key="5">
    <source>
        <dbReference type="SAM" id="Phobius"/>
    </source>
</evidence>
<organism evidence="7 8">
    <name type="scientific">Rhodobacter flavimaris</name>
    <dbReference type="NCBI Taxonomy" id="2907145"/>
    <lineage>
        <taxon>Bacteria</taxon>
        <taxon>Pseudomonadati</taxon>
        <taxon>Pseudomonadota</taxon>
        <taxon>Alphaproteobacteria</taxon>
        <taxon>Rhodobacterales</taxon>
        <taxon>Rhodobacter group</taxon>
        <taxon>Rhodobacter</taxon>
    </lineage>
</organism>
<sequence>MFRILRLLFLASLALVLIVLALANREVVTLRLLPPEAGEFLGLTWGMQVPLFLVIFAGILLGLLVGFVWEWMREYRIRSTAVKATRKAAYLEGEVDRLREKTQGPQDDVLALLEKPAR</sequence>
<evidence type="ECO:0000259" key="6">
    <source>
        <dbReference type="Pfam" id="PF06305"/>
    </source>
</evidence>
<comment type="caution">
    <text evidence="7">The sequence shown here is derived from an EMBL/GenBank/DDBJ whole genome shotgun (WGS) entry which is preliminary data.</text>
</comment>
<keyword evidence="4 5" id="KW-0472">Membrane</keyword>
<proteinExistence type="predicted"/>
<feature type="transmembrane region" description="Helical" evidence="5">
    <location>
        <begin position="49"/>
        <end position="69"/>
    </location>
</feature>
<evidence type="ECO:0000256" key="1">
    <source>
        <dbReference type="ARBA" id="ARBA00022475"/>
    </source>
</evidence>
<dbReference type="EMBL" id="JAJUOS010000009">
    <property type="protein sequence ID" value="MCE5974232.1"/>
    <property type="molecule type" value="Genomic_DNA"/>
</dbReference>
<dbReference type="Pfam" id="PF06305">
    <property type="entry name" value="LapA_dom"/>
    <property type="match status" value="1"/>
</dbReference>
<evidence type="ECO:0000256" key="2">
    <source>
        <dbReference type="ARBA" id="ARBA00022692"/>
    </source>
</evidence>
<keyword evidence="2 5" id="KW-0812">Transmembrane</keyword>
<evidence type="ECO:0000313" key="7">
    <source>
        <dbReference type="EMBL" id="MCE5974232.1"/>
    </source>
</evidence>
<gene>
    <name evidence="7" type="ORF">LZA78_12125</name>
</gene>
<dbReference type="Proteomes" id="UP001521181">
    <property type="component" value="Unassembled WGS sequence"/>
</dbReference>
<keyword evidence="3 5" id="KW-1133">Transmembrane helix</keyword>
<name>A0ABS8YWP7_9RHOB</name>